<evidence type="ECO:0000313" key="8">
    <source>
        <dbReference type="Proteomes" id="UP000325787"/>
    </source>
</evidence>
<dbReference type="PANTHER" id="PTHR42973:SF39">
    <property type="entry name" value="FAD-BINDING PCMH-TYPE DOMAIN-CONTAINING PROTEIN"/>
    <property type="match status" value="1"/>
</dbReference>
<comment type="similarity">
    <text evidence="2">Belongs to the oxygen-dependent FAD-linked oxidoreductase family.</text>
</comment>
<dbReference type="GO" id="GO:0071949">
    <property type="term" value="F:FAD binding"/>
    <property type="evidence" value="ECO:0007669"/>
    <property type="project" value="InterPro"/>
</dbReference>
<evidence type="ECO:0000256" key="3">
    <source>
        <dbReference type="ARBA" id="ARBA00022630"/>
    </source>
</evidence>
<sequence>MSVPPSDPRFPELVTGFNRRWVAAPDAVRLVTTTAQVALAVQEAVLARKKVSVRSGGHCYANFVYNDEAKLIVDLSLMNQIYYDPLRCAFAVESGAQLGRVYETLFRGWGVTLPGGVCPTVAVGGHAAGGGHGLLSRQLGNICDLVEAVEVVVVDRGGLVRVVTASRNPADPNHDLWWACTGGGGGNFGVVTRYWFRTRGASGTDPRGQLPRPPKDFLVSQLFIPWQNLNRDQFVALVRNHGTWHERNSSPTSPGAALCGLMFAPHVSGGGIAMLTTIDADLPDADGVVSDYWSTVTAGTGVGAAVPRRRLPWMAATETINTSNAVVMTDATNRNSVKSAYLRRGFTEEQIRRLHHHLTRTDYANPNAIVQLGAMAGGRINALLPTDTAVVARTSALFTFFQAYWRDQADDAANLAWLRDVYRDVFADTGGYPVPGDRYGGCSINAPDLEITDPAVNTSGVPWSTLYYGENYPRLQRAKAAYDPTDFFRHALSVRLP</sequence>
<dbReference type="SUPFAM" id="SSF56176">
    <property type="entry name" value="FAD-binding/transporter-associated domain-like"/>
    <property type="match status" value="1"/>
</dbReference>
<dbReference type="InterPro" id="IPR006094">
    <property type="entry name" value="Oxid_FAD_bind_N"/>
</dbReference>
<dbReference type="GO" id="GO:0016491">
    <property type="term" value="F:oxidoreductase activity"/>
    <property type="evidence" value="ECO:0007669"/>
    <property type="project" value="UniProtKB-KW"/>
</dbReference>
<name>A0A5Q0HD87_SACSY</name>
<accession>A0A5Q0HD87</accession>
<protein>
    <submittedName>
        <fullName evidence="7">FAD-binding protein</fullName>
    </submittedName>
</protein>
<proteinExistence type="inferred from homology"/>
<dbReference type="InterPro" id="IPR036318">
    <property type="entry name" value="FAD-bd_PCMH-like_sf"/>
</dbReference>
<evidence type="ECO:0000259" key="6">
    <source>
        <dbReference type="PROSITE" id="PS51387"/>
    </source>
</evidence>
<dbReference type="KEGG" id="ssyi:EKG83_16285"/>
<dbReference type="InterPro" id="IPR016169">
    <property type="entry name" value="FAD-bd_PCMH_sub2"/>
</dbReference>
<evidence type="ECO:0000256" key="5">
    <source>
        <dbReference type="ARBA" id="ARBA00023002"/>
    </source>
</evidence>
<dbReference type="InterPro" id="IPR016166">
    <property type="entry name" value="FAD-bd_PCMH"/>
</dbReference>
<dbReference type="InterPro" id="IPR050416">
    <property type="entry name" value="FAD-linked_Oxidoreductase"/>
</dbReference>
<dbReference type="InterPro" id="IPR012951">
    <property type="entry name" value="BBE"/>
</dbReference>
<dbReference type="EMBL" id="CP034550">
    <property type="protein sequence ID" value="QFZ24277.1"/>
    <property type="molecule type" value="Genomic_DNA"/>
</dbReference>
<dbReference type="OrthoDB" id="545125at2"/>
<dbReference type="PROSITE" id="PS51387">
    <property type="entry name" value="FAD_PCMH"/>
    <property type="match status" value="1"/>
</dbReference>
<evidence type="ECO:0000256" key="4">
    <source>
        <dbReference type="ARBA" id="ARBA00022827"/>
    </source>
</evidence>
<dbReference type="Pfam" id="PF01565">
    <property type="entry name" value="FAD_binding_4"/>
    <property type="match status" value="1"/>
</dbReference>
<keyword evidence="4" id="KW-0274">FAD</keyword>
<keyword evidence="8" id="KW-1185">Reference proteome</keyword>
<evidence type="ECO:0000256" key="2">
    <source>
        <dbReference type="ARBA" id="ARBA00005466"/>
    </source>
</evidence>
<keyword evidence="3" id="KW-0285">Flavoprotein</keyword>
<dbReference type="Pfam" id="PF08031">
    <property type="entry name" value="BBE"/>
    <property type="match status" value="1"/>
</dbReference>
<dbReference type="Gene3D" id="3.30.465.10">
    <property type="match status" value="1"/>
</dbReference>
<evidence type="ECO:0000313" key="7">
    <source>
        <dbReference type="EMBL" id="QFZ24277.1"/>
    </source>
</evidence>
<dbReference type="Gene3D" id="3.40.462.20">
    <property type="match status" value="1"/>
</dbReference>
<dbReference type="AlphaFoldDB" id="A0A5Q0HD87"/>
<keyword evidence="5" id="KW-0560">Oxidoreductase</keyword>
<dbReference type="PANTHER" id="PTHR42973">
    <property type="entry name" value="BINDING OXIDOREDUCTASE, PUTATIVE (AFU_ORTHOLOGUE AFUA_1G17690)-RELATED"/>
    <property type="match status" value="1"/>
</dbReference>
<dbReference type="Proteomes" id="UP000325787">
    <property type="component" value="Chromosome"/>
</dbReference>
<gene>
    <name evidence="7" type="ORF">EKG83_16285</name>
</gene>
<evidence type="ECO:0000256" key="1">
    <source>
        <dbReference type="ARBA" id="ARBA00001974"/>
    </source>
</evidence>
<comment type="cofactor">
    <cofactor evidence="1">
        <name>FAD</name>
        <dbReference type="ChEBI" id="CHEBI:57692"/>
    </cofactor>
</comment>
<feature type="domain" description="FAD-binding PCMH-type" evidence="6">
    <location>
        <begin position="21"/>
        <end position="201"/>
    </location>
</feature>
<organism evidence="7 8">
    <name type="scientific">Saccharothrix syringae</name>
    <name type="common">Nocardiopsis syringae</name>
    <dbReference type="NCBI Taxonomy" id="103733"/>
    <lineage>
        <taxon>Bacteria</taxon>
        <taxon>Bacillati</taxon>
        <taxon>Actinomycetota</taxon>
        <taxon>Actinomycetes</taxon>
        <taxon>Pseudonocardiales</taxon>
        <taxon>Pseudonocardiaceae</taxon>
        <taxon>Saccharothrix</taxon>
    </lineage>
</organism>
<reference evidence="8" key="1">
    <citation type="journal article" date="2021" name="Curr. Microbiol.">
        <title>Complete genome of nocamycin-producing strain Saccharothrix syringae NRRL B-16468 reveals the biosynthetic potential for secondary metabolites.</title>
        <authorList>
            <person name="Mo X."/>
            <person name="Yang S."/>
        </authorList>
    </citation>
    <scope>NUCLEOTIDE SEQUENCE [LARGE SCALE GENOMIC DNA]</scope>
    <source>
        <strain evidence="8">ATCC 51364 / DSM 43886 / JCM 6844 / KCTC 9398 / NBRC 14523 / NRRL B-16468 / INA 2240</strain>
    </source>
</reference>